<organism evidence="1 2">
    <name type="scientific">Qipengyuania spongiae</name>
    <dbReference type="NCBI Taxonomy" id="2909673"/>
    <lineage>
        <taxon>Bacteria</taxon>
        <taxon>Pseudomonadati</taxon>
        <taxon>Pseudomonadota</taxon>
        <taxon>Alphaproteobacteria</taxon>
        <taxon>Sphingomonadales</taxon>
        <taxon>Erythrobacteraceae</taxon>
        <taxon>Qipengyuania</taxon>
    </lineage>
</organism>
<evidence type="ECO:0000313" key="1">
    <source>
        <dbReference type="EMBL" id="UVI39335.1"/>
    </source>
</evidence>
<gene>
    <name evidence="1" type="ORF">L1F33_14080</name>
</gene>
<name>A0ABY5SYT1_9SPHN</name>
<dbReference type="Proteomes" id="UP001065265">
    <property type="component" value="Chromosome"/>
</dbReference>
<dbReference type="EMBL" id="CP092471">
    <property type="protein sequence ID" value="UVI39335.1"/>
    <property type="molecule type" value="Genomic_DNA"/>
</dbReference>
<reference evidence="1" key="1">
    <citation type="submission" date="2022-02" db="EMBL/GenBank/DDBJ databases">
        <title>Qipengyuania spongiae sp. nov., isolated from marine sponge.</title>
        <authorList>
            <person name="Li Z."/>
            <person name="Zhang M."/>
        </authorList>
    </citation>
    <scope>NUCLEOTIDE SEQUENCE</scope>
    <source>
        <strain evidence="1">PHS-Z21</strain>
    </source>
</reference>
<protein>
    <submittedName>
        <fullName evidence="1">Uncharacterized protein</fullName>
    </submittedName>
</protein>
<accession>A0ABY5SYT1</accession>
<evidence type="ECO:0000313" key="2">
    <source>
        <dbReference type="Proteomes" id="UP001065265"/>
    </source>
</evidence>
<sequence length="72" mass="7841">MPDIRALIDTYTPEQRTAALEILDACTRPLQVREIEGLLRLGGVSRSRAVKMAGTLKHMNLIAVIGPEQANG</sequence>
<dbReference type="RefSeq" id="WP_265558586.1">
    <property type="nucleotide sequence ID" value="NZ_CP092471.1"/>
</dbReference>
<keyword evidence="2" id="KW-1185">Reference proteome</keyword>
<proteinExistence type="predicted"/>